<dbReference type="AlphaFoldDB" id="A0AAE1YYW5"/>
<keyword evidence="4" id="KW-1185">Reference proteome</keyword>
<evidence type="ECO:0000256" key="1">
    <source>
        <dbReference type="PROSITE-ProRule" id="PRU00047"/>
    </source>
</evidence>
<protein>
    <recommendedName>
        <fullName evidence="2">CCHC-type domain-containing protein</fullName>
    </recommendedName>
</protein>
<organism evidence="3 4">
    <name type="scientific">Sesamum alatum</name>
    <dbReference type="NCBI Taxonomy" id="300844"/>
    <lineage>
        <taxon>Eukaryota</taxon>
        <taxon>Viridiplantae</taxon>
        <taxon>Streptophyta</taxon>
        <taxon>Embryophyta</taxon>
        <taxon>Tracheophyta</taxon>
        <taxon>Spermatophyta</taxon>
        <taxon>Magnoliopsida</taxon>
        <taxon>eudicotyledons</taxon>
        <taxon>Gunneridae</taxon>
        <taxon>Pentapetalae</taxon>
        <taxon>asterids</taxon>
        <taxon>lamiids</taxon>
        <taxon>Lamiales</taxon>
        <taxon>Pedaliaceae</taxon>
        <taxon>Sesamum</taxon>
    </lineage>
</organism>
<dbReference type="SMART" id="SM00343">
    <property type="entry name" value="ZnF_C2HC"/>
    <property type="match status" value="1"/>
</dbReference>
<dbReference type="InterPro" id="IPR054722">
    <property type="entry name" value="PolX-like_BBD"/>
</dbReference>
<dbReference type="Gene3D" id="4.10.60.10">
    <property type="entry name" value="Zinc finger, CCHC-type"/>
    <property type="match status" value="1"/>
</dbReference>
<keyword evidence="1" id="KW-0863">Zinc-finger</keyword>
<dbReference type="InterPro" id="IPR036875">
    <property type="entry name" value="Znf_CCHC_sf"/>
</dbReference>
<sequence>MVECFNCHKLGHFQWECPTKEVNYTEAQEEMMLMAFVDVDIPIKMDTWFLDSGCSNHMCGKKDCFSEIDENFSDTVKLGDNRSVVVAGKEWDDHSDEVITEENEDGSAPDIDVRELTVPIHLLKKVLLAQLKKGIEGSQYG</sequence>
<keyword evidence="1" id="KW-0862">Zinc</keyword>
<keyword evidence="1" id="KW-0479">Metal-binding</keyword>
<dbReference type="EMBL" id="JACGWO010000001">
    <property type="protein sequence ID" value="KAK4438849.1"/>
    <property type="molecule type" value="Genomic_DNA"/>
</dbReference>
<dbReference type="Proteomes" id="UP001293254">
    <property type="component" value="Unassembled WGS sequence"/>
</dbReference>
<feature type="domain" description="CCHC-type" evidence="2">
    <location>
        <begin position="4"/>
        <end position="18"/>
    </location>
</feature>
<accession>A0AAE1YYW5</accession>
<evidence type="ECO:0000313" key="4">
    <source>
        <dbReference type="Proteomes" id="UP001293254"/>
    </source>
</evidence>
<dbReference type="SUPFAM" id="SSF57756">
    <property type="entry name" value="Retrovirus zinc finger-like domains"/>
    <property type="match status" value="1"/>
</dbReference>
<dbReference type="GO" id="GO:0003676">
    <property type="term" value="F:nucleic acid binding"/>
    <property type="evidence" value="ECO:0007669"/>
    <property type="project" value="InterPro"/>
</dbReference>
<reference evidence="3" key="1">
    <citation type="submission" date="2020-06" db="EMBL/GenBank/DDBJ databases">
        <authorList>
            <person name="Li T."/>
            <person name="Hu X."/>
            <person name="Zhang T."/>
            <person name="Song X."/>
            <person name="Zhang H."/>
            <person name="Dai N."/>
            <person name="Sheng W."/>
            <person name="Hou X."/>
            <person name="Wei L."/>
        </authorList>
    </citation>
    <scope>NUCLEOTIDE SEQUENCE</scope>
    <source>
        <strain evidence="3">3651</strain>
        <tissue evidence="3">Leaf</tissue>
    </source>
</reference>
<name>A0AAE1YYW5_9LAMI</name>
<proteinExistence type="predicted"/>
<evidence type="ECO:0000259" key="2">
    <source>
        <dbReference type="PROSITE" id="PS50158"/>
    </source>
</evidence>
<reference evidence="3" key="2">
    <citation type="journal article" date="2024" name="Plant">
        <title>Genomic evolution and insights into agronomic trait innovations of Sesamum species.</title>
        <authorList>
            <person name="Miao H."/>
            <person name="Wang L."/>
            <person name="Qu L."/>
            <person name="Liu H."/>
            <person name="Sun Y."/>
            <person name="Le M."/>
            <person name="Wang Q."/>
            <person name="Wei S."/>
            <person name="Zheng Y."/>
            <person name="Lin W."/>
            <person name="Duan Y."/>
            <person name="Cao H."/>
            <person name="Xiong S."/>
            <person name="Wang X."/>
            <person name="Wei L."/>
            <person name="Li C."/>
            <person name="Ma Q."/>
            <person name="Ju M."/>
            <person name="Zhao R."/>
            <person name="Li G."/>
            <person name="Mu C."/>
            <person name="Tian Q."/>
            <person name="Mei H."/>
            <person name="Zhang T."/>
            <person name="Gao T."/>
            <person name="Zhang H."/>
        </authorList>
    </citation>
    <scope>NUCLEOTIDE SEQUENCE</scope>
    <source>
        <strain evidence="3">3651</strain>
    </source>
</reference>
<dbReference type="GO" id="GO:0008270">
    <property type="term" value="F:zinc ion binding"/>
    <property type="evidence" value="ECO:0007669"/>
    <property type="project" value="UniProtKB-KW"/>
</dbReference>
<dbReference type="PROSITE" id="PS50158">
    <property type="entry name" value="ZF_CCHC"/>
    <property type="match status" value="1"/>
</dbReference>
<gene>
    <name evidence="3" type="ORF">Salat_0219500</name>
</gene>
<evidence type="ECO:0000313" key="3">
    <source>
        <dbReference type="EMBL" id="KAK4438849.1"/>
    </source>
</evidence>
<dbReference type="InterPro" id="IPR001878">
    <property type="entry name" value="Znf_CCHC"/>
</dbReference>
<dbReference type="Pfam" id="PF22936">
    <property type="entry name" value="Pol_BBD"/>
    <property type="match status" value="1"/>
</dbReference>
<comment type="caution">
    <text evidence="3">The sequence shown here is derived from an EMBL/GenBank/DDBJ whole genome shotgun (WGS) entry which is preliminary data.</text>
</comment>